<dbReference type="EMBL" id="BJUB01000007">
    <property type="protein sequence ID" value="GEK21978.1"/>
    <property type="molecule type" value="Genomic_DNA"/>
</dbReference>
<dbReference type="Proteomes" id="UP000321118">
    <property type="component" value="Unassembled WGS sequence"/>
</dbReference>
<accession>A0A510V531</accession>
<organism evidence="1 2">
    <name type="scientific">Cellulomonas xylanilytica</name>
    <dbReference type="NCBI Taxonomy" id="233583"/>
    <lineage>
        <taxon>Bacteria</taxon>
        <taxon>Bacillati</taxon>
        <taxon>Actinomycetota</taxon>
        <taxon>Actinomycetes</taxon>
        <taxon>Micrococcales</taxon>
        <taxon>Cellulomonadaceae</taxon>
        <taxon>Cellulomonas</taxon>
    </lineage>
</organism>
<gene>
    <name evidence="1" type="ORF">CXY01_24980</name>
</gene>
<comment type="caution">
    <text evidence="1">The sequence shown here is derived from an EMBL/GenBank/DDBJ whole genome shotgun (WGS) entry which is preliminary data.</text>
</comment>
<reference evidence="1 2" key="1">
    <citation type="submission" date="2019-07" db="EMBL/GenBank/DDBJ databases">
        <title>Whole genome shotgun sequence of Cellulomonas xylanilytica NBRC 101102.</title>
        <authorList>
            <person name="Hosoyama A."/>
            <person name="Uohara A."/>
            <person name="Ohji S."/>
            <person name="Ichikawa N."/>
        </authorList>
    </citation>
    <scope>NUCLEOTIDE SEQUENCE [LARGE SCALE GENOMIC DNA]</scope>
    <source>
        <strain evidence="1 2">NBRC 101102</strain>
    </source>
</reference>
<evidence type="ECO:0008006" key="3">
    <source>
        <dbReference type="Google" id="ProtNLM"/>
    </source>
</evidence>
<dbReference type="AlphaFoldDB" id="A0A510V531"/>
<proteinExistence type="predicted"/>
<evidence type="ECO:0000313" key="1">
    <source>
        <dbReference type="EMBL" id="GEK21978.1"/>
    </source>
</evidence>
<keyword evidence="2" id="KW-1185">Reference proteome</keyword>
<name>A0A510V531_9CELL</name>
<protein>
    <recommendedName>
        <fullName evidence="3">PE domain-containing protein</fullName>
    </recommendedName>
</protein>
<dbReference type="RefSeq" id="WP_146927764.1">
    <property type="nucleotide sequence ID" value="NZ_BJUB01000007.1"/>
</dbReference>
<dbReference type="OrthoDB" id="4828845at2"/>
<sequence>MPFDDGLPLVLRALDDVESASRALRGAAQTSWSSEAADRFRAALDEAHVCVDRVRVAVERTVQPVAAADLAKGGL</sequence>
<evidence type="ECO:0000313" key="2">
    <source>
        <dbReference type="Proteomes" id="UP000321118"/>
    </source>
</evidence>